<keyword evidence="6" id="KW-0418">Kinase</keyword>
<dbReference type="InterPro" id="IPR036890">
    <property type="entry name" value="HATPase_C_sf"/>
</dbReference>
<reference evidence="10" key="2">
    <citation type="submission" date="2020-09" db="EMBL/GenBank/DDBJ databases">
        <authorList>
            <person name="Sun Q."/>
            <person name="Ohkuma M."/>
        </authorList>
    </citation>
    <scope>NUCLEOTIDE SEQUENCE</scope>
    <source>
        <strain evidence="10">JCM 3090</strain>
    </source>
</reference>
<evidence type="ECO:0000256" key="8">
    <source>
        <dbReference type="SAM" id="Phobius"/>
    </source>
</evidence>
<dbReference type="InterPro" id="IPR036097">
    <property type="entry name" value="HisK_dim/P_sf"/>
</dbReference>
<comment type="catalytic activity">
    <reaction evidence="1">
        <text>ATP + protein L-histidine = ADP + protein N-phospho-L-histidine.</text>
        <dbReference type="EC" id="2.7.13.3"/>
    </reaction>
</comment>
<dbReference type="PANTHER" id="PTHR43711:SF1">
    <property type="entry name" value="HISTIDINE KINASE 1"/>
    <property type="match status" value="1"/>
</dbReference>
<gene>
    <name evidence="10" type="ORF">GCM10010123_02370</name>
</gene>
<evidence type="ECO:0000256" key="5">
    <source>
        <dbReference type="ARBA" id="ARBA00022679"/>
    </source>
</evidence>
<reference evidence="10" key="1">
    <citation type="journal article" date="2014" name="Int. J. Syst. Evol. Microbiol.">
        <title>Complete genome sequence of Corynebacterium casei LMG S-19264T (=DSM 44701T), isolated from a smear-ripened cheese.</title>
        <authorList>
            <consortium name="US DOE Joint Genome Institute (JGI-PGF)"/>
            <person name="Walter F."/>
            <person name="Albersmeier A."/>
            <person name="Kalinowski J."/>
            <person name="Ruckert C."/>
        </authorList>
    </citation>
    <scope>NUCLEOTIDE SEQUENCE</scope>
    <source>
        <strain evidence="10">JCM 3090</strain>
    </source>
</reference>
<evidence type="ECO:0000256" key="3">
    <source>
        <dbReference type="ARBA" id="ARBA00012438"/>
    </source>
</evidence>
<feature type="domain" description="Histidine kinase" evidence="9">
    <location>
        <begin position="160"/>
        <end position="366"/>
    </location>
</feature>
<feature type="transmembrane region" description="Helical" evidence="8">
    <location>
        <begin position="115"/>
        <end position="137"/>
    </location>
</feature>
<dbReference type="InterPro" id="IPR003594">
    <property type="entry name" value="HATPase_dom"/>
</dbReference>
<evidence type="ECO:0000313" key="10">
    <source>
        <dbReference type="EMBL" id="GGJ75950.1"/>
    </source>
</evidence>
<dbReference type="InterPro" id="IPR003661">
    <property type="entry name" value="HisK_dim/P_dom"/>
</dbReference>
<evidence type="ECO:0000256" key="6">
    <source>
        <dbReference type="ARBA" id="ARBA00022777"/>
    </source>
</evidence>
<protein>
    <recommendedName>
        <fullName evidence="3">histidine kinase</fullName>
        <ecNumber evidence="3">2.7.13.3</ecNumber>
    </recommendedName>
</protein>
<dbReference type="SMART" id="SM00387">
    <property type="entry name" value="HATPase_c"/>
    <property type="match status" value="1"/>
</dbReference>
<evidence type="ECO:0000256" key="7">
    <source>
        <dbReference type="ARBA" id="ARBA00023012"/>
    </source>
</evidence>
<keyword evidence="8" id="KW-0472">Membrane</keyword>
<dbReference type="SUPFAM" id="SSF47384">
    <property type="entry name" value="Homodimeric domain of signal transducing histidine kinase"/>
    <property type="match status" value="1"/>
</dbReference>
<evidence type="ECO:0000256" key="1">
    <source>
        <dbReference type="ARBA" id="ARBA00000085"/>
    </source>
</evidence>
<evidence type="ECO:0000313" key="11">
    <source>
        <dbReference type="Proteomes" id="UP000649739"/>
    </source>
</evidence>
<keyword evidence="11" id="KW-1185">Reference proteome</keyword>
<organism evidence="10 11">
    <name type="scientific">Pilimelia anulata</name>
    <dbReference type="NCBI Taxonomy" id="53371"/>
    <lineage>
        <taxon>Bacteria</taxon>
        <taxon>Bacillati</taxon>
        <taxon>Actinomycetota</taxon>
        <taxon>Actinomycetes</taxon>
        <taxon>Micromonosporales</taxon>
        <taxon>Micromonosporaceae</taxon>
        <taxon>Pilimelia</taxon>
    </lineage>
</organism>
<dbReference type="GO" id="GO:0005886">
    <property type="term" value="C:plasma membrane"/>
    <property type="evidence" value="ECO:0007669"/>
    <property type="project" value="UniProtKB-SubCell"/>
</dbReference>
<dbReference type="SUPFAM" id="SSF55874">
    <property type="entry name" value="ATPase domain of HSP90 chaperone/DNA topoisomerase II/histidine kinase"/>
    <property type="match status" value="1"/>
</dbReference>
<evidence type="ECO:0000256" key="2">
    <source>
        <dbReference type="ARBA" id="ARBA00004236"/>
    </source>
</evidence>
<accession>A0A8J3B6E3</accession>
<dbReference type="EMBL" id="BMQB01000001">
    <property type="protein sequence ID" value="GGJ75950.1"/>
    <property type="molecule type" value="Genomic_DNA"/>
</dbReference>
<dbReference type="CDD" id="cd00075">
    <property type="entry name" value="HATPase"/>
    <property type="match status" value="1"/>
</dbReference>
<dbReference type="InterPro" id="IPR050736">
    <property type="entry name" value="Sensor_HK_Regulatory"/>
</dbReference>
<keyword evidence="7" id="KW-0902">Two-component regulatory system</keyword>
<comment type="subcellular location">
    <subcellularLocation>
        <location evidence="2">Cell membrane</location>
    </subcellularLocation>
</comment>
<dbReference type="AlphaFoldDB" id="A0A8J3B6E3"/>
<dbReference type="CDD" id="cd00082">
    <property type="entry name" value="HisKA"/>
    <property type="match status" value="1"/>
</dbReference>
<dbReference type="Gene3D" id="1.10.287.130">
    <property type="match status" value="1"/>
</dbReference>
<sequence>MAGLINLILALFSSHPLLDLGYAGTSLAMAALAGFLPWRRWPPLWQLVLVPLQLVNVAFSTVTFGGFEAGNGPYLVLMHAWIGLNFPRWVTWAVAPATALSYLAALAVVEPAALSAAQCLILLLVCVLVGLAITAQIQARERDRDRVARVERWRAALTATLAHDLRSPLATMQTAVEMVRDEVDEMPAGERERLLGNVQRQITRISRLSTSLLDMERVDSDGRLRLDLASVPVAEAVTEAVENVAAAGVANAVPAGLTVTADPERLQQMLINLIGNALRHGRPPVVVRAEEVPGWVSIEVRDHGPGISPEVGRTLFARFGTDSEEADAVGLGLWIVDQLARAHGGRVRYEPAQPGARLIIMLPRAADAA</sequence>
<dbReference type="InterPro" id="IPR004358">
    <property type="entry name" value="Sig_transdc_His_kin-like_C"/>
</dbReference>
<evidence type="ECO:0000256" key="4">
    <source>
        <dbReference type="ARBA" id="ARBA00022553"/>
    </source>
</evidence>
<evidence type="ECO:0000259" key="9">
    <source>
        <dbReference type="PROSITE" id="PS50109"/>
    </source>
</evidence>
<dbReference type="EC" id="2.7.13.3" evidence="3"/>
<dbReference type="Gene3D" id="3.30.565.10">
    <property type="entry name" value="Histidine kinase-like ATPase, C-terminal domain"/>
    <property type="match status" value="1"/>
</dbReference>
<dbReference type="Proteomes" id="UP000649739">
    <property type="component" value="Unassembled WGS sequence"/>
</dbReference>
<dbReference type="SMART" id="SM00388">
    <property type="entry name" value="HisKA"/>
    <property type="match status" value="1"/>
</dbReference>
<dbReference type="InterPro" id="IPR005467">
    <property type="entry name" value="His_kinase_dom"/>
</dbReference>
<keyword evidence="8" id="KW-1133">Transmembrane helix</keyword>
<name>A0A8J3B6E3_9ACTN</name>
<dbReference type="PANTHER" id="PTHR43711">
    <property type="entry name" value="TWO-COMPONENT HISTIDINE KINASE"/>
    <property type="match status" value="1"/>
</dbReference>
<proteinExistence type="predicted"/>
<keyword evidence="8" id="KW-0812">Transmembrane</keyword>
<feature type="transmembrane region" description="Helical" evidence="8">
    <location>
        <begin position="54"/>
        <end position="77"/>
    </location>
</feature>
<keyword evidence="5" id="KW-0808">Transferase</keyword>
<dbReference type="PRINTS" id="PR00344">
    <property type="entry name" value="BCTRLSENSOR"/>
</dbReference>
<dbReference type="Pfam" id="PF02518">
    <property type="entry name" value="HATPase_c"/>
    <property type="match status" value="1"/>
</dbReference>
<feature type="transmembrane region" description="Helical" evidence="8">
    <location>
        <begin position="89"/>
        <end position="109"/>
    </location>
</feature>
<dbReference type="Pfam" id="PF00512">
    <property type="entry name" value="HisKA"/>
    <property type="match status" value="1"/>
</dbReference>
<dbReference type="GO" id="GO:0000155">
    <property type="term" value="F:phosphorelay sensor kinase activity"/>
    <property type="evidence" value="ECO:0007669"/>
    <property type="project" value="InterPro"/>
</dbReference>
<keyword evidence="4" id="KW-0597">Phosphoprotein</keyword>
<dbReference type="PROSITE" id="PS50109">
    <property type="entry name" value="HIS_KIN"/>
    <property type="match status" value="1"/>
</dbReference>
<comment type="caution">
    <text evidence="10">The sequence shown here is derived from an EMBL/GenBank/DDBJ whole genome shotgun (WGS) entry which is preliminary data.</text>
</comment>